<proteinExistence type="predicted"/>
<evidence type="ECO:0000313" key="1">
    <source>
        <dbReference type="EMBL" id="KAH3658779.1"/>
    </source>
</evidence>
<accession>A0A9P8NSS9</accession>
<evidence type="ECO:0000313" key="2">
    <source>
        <dbReference type="Proteomes" id="UP000788993"/>
    </source>
</evidence>
<reference evidence="1" key="1">
    <citation type="journal article" date="2021" name="Open Biol.">
        <title>Shared evolutionary footprints suggest mitochondrial oxidative damage underlies multiple complex I losses in fungi.</title>
        <authorList>
            <person name="Schikora-Tamarit M.A."/>
            <person name="Marcet-Houben M."/>
            <person name="Nosek J."/>
            <person name="Gabaldon T."/>
        </authorList>
    </citation>
    <scope>NUCLEOTIDE SEQUENCE</scope>
    <source>
        <strain evidence="1">NCAIM Y.01608</strain>
    </source>
</reference>
<comment type="caution">
    <text evidence="1">The sequence shown here is derived from an EMBL/GenBank/DDBJ whole genome shotgun (WGS) entry which is preliminary data.</text>
</comment>
<reference evidence="1" key="2">
    <citation type="submission" date="2021-01" db="EMBL/GenBank/DDBJ databases">
        <authorList>
            <person name="Schikora-Tamarit M.A."/>
        </authorList>
    </citation>
    <scope>NUCLEOTIDE SEQUENCE</scope>
    <source>
        <strain evidence="1">NCAIM Y.01608</strain>
    </source>
</reference>
<keyword evidence="2" id="KW-1185">Reference proteome</keyword>
<dbReference type="AlphaFoldDB" id="A0A9P8NSS9"/>
<sequence length="138" mass="14900">MSGTYEASILVTVSQLLKVYRTVGVAGRDLELPPRILSLRDDLTSSPDFLRTNGDISSYLESGSDTGLPICSGECSLSISGLELSCEGGGECVFEFKRVLCFMSSSFSPEKLDLEGLFMKLIDNGKPSFEVVSLERVG</sequence>
<dbReference type="EMBL" id="JAEUBD010001571">
    <property type="protein sequence ID" value="KAH3658779.1"/>
    <property type="molecule type" value="Genomic_DNA"/>
</dbReference>
<protein>
    <submittedName>
        <fullName evidence="1">Uncharacterized protein</fullName>
    </submittedName>
</protein>
<organism evidence="1 2">
    <name type="scientific">Ogataea polymorpha</name>
    <dbReference type="NCBI Taxonomy" id="460523"/>
    <lineage>
        <taxon>Eukaryota</taxon>
        <taxon>Fungi</taxon>
        <taxon>Dikarya</taxon>
        <taxon>Ascomycota</taxon>
        <taxon>Saccharomycotina</taxon>
        <taxon>Pichiomycetes</taxon>
        <taxon>Pichiales</taxon>
        <taxon>Pichiaceae</taxon>
        <taxon>Ogataea</taxon>
    </lineage>
</organism>
<gene>
    <name evidence="1" type="ORF">OGATHE_006505</name>
</gene>
<name>A0A9P8NSS9_9ASCO</name>
<dbReference type="Proteomes" id="UP000788993">
    <property type="component" value="Unassembled WGS sequence"/>
</dbReference>